<gene>
    <name evidence="9" type="ORF">JOD17_000697</name>
</gene>
<protein>
    <submittedName>
        <fullName evidence="9">4-azaleucine resistance transporter AzlC</fullName>
    </submittedName>
</protein>
<dbReference type="InterPro" id="IPR011606">
    <property type="entry name" value="Brnchd-chn_aa_trnsp_permease"/>
</dbReference>
<evidence type="ECO:0000256" key="2">
    <source>
        <dbReference type="ARBA" id="ARBA00010735"/>
    </source>
</evidence>
<dbReference type="EMBL" id="JAFBEC010000002">
    <property type="protein sequence ID" value="MBM7631605.1"/>
    <property type="molecule type" value="Genomic_DNA"/>
</dbReference>
<keyword evidence="6 8" id="KW-1133">Transmembrane helix</keyword>
<evidence type="ECO:0000256" key="4">
    <source>
        <dbReference type="ARBA" id="ARBA00022475"/>
    </source>
</evidence>
<keyword evidence="5 8" id="KW-0812">Transmembrane</keyword>
<feature type="transmembrane region" description="Helical" evidence="8">
    <location>
        <begin position="127"/>
        <end position="149"/>
    </location>
</feature>
<dbReference type="Pfam" id="PF03591">
    <property type="entry name" value="AzlC"/>
    <property type="match status" value="1"/>
</dbReference>
<dbReference type="Proteomes" id="UP000741863">
    <property type="component" value="Unassembled WGS sequence"/>
</dbReference>
<evidence type="ECO:0000256" key="7">
    <source>
        <dbReference type="ARBA" id="ARBA00023136"/>
    </source>
</evidence>
<keyword evidence="10" id="KW-1185">Reference proteome</keyword>
<proteinExistence type="inferred from homology"/>
<accession>A0ABS2P890</accession>
<evidence type="ECO:0000256" key="1">
    <source>
        <dbReference type="ARBA" id="ARBA00004651"/>
    </source>
</evidence>
<evidence type="ECO:0000256" key="6">
    <source>
        <dbReference type="ARBA" id="ARBA00022989"/>
    </source>
</evidence>
<dbReference type="PANTHER" id="PTHR34979:SF1">
    <property type="entry name" value="INNER MEMBRANE PROTEIN YGAZ"/>
    <property type="match status" value="1"/>
</dbReference>
<organism evidence="9 10">
    <name type="scientific">Geomicrobium sediminis</name>
    <dbReference type="NCBI Taxonomy" id="1347788"/>
    <lineage>
        <taxon>Bacteria</taxon>
        <taxon>Bacillati</taxon>
        <taxon>Bacillota</taxon>
        <taxon>Bacilli</taxon>
        <taxon>Bacillales</taxon>
        <taxon>Geomicrobium</taxon>
    </lineage>
</organism>
<evidence type="ECO:0000313" key="9">
    <source>
        <dbReference type="EMBL" id="MBM7631605.1"/>
    </source>
</evidence>
<feature type="transmembrane region" description="Helical" evidence="8">
    <location>
        <begin position="155"/>
        <end position="173"/>
    </location>
</feature>
<reference evidence="9 10" key="1">
    <citation type="submission" date="2021-01" db="EMBL/GenBank/DDBJ databases">
        <title>Genomic Encyclopedia of Type Strains, Phase IV (KMG-IV): sequencing the most valuable type-strain genomes for metagenomic binning, comparative biology and taxonomic classification.</title>
        <authorList>
            <person name="Goeker M."/>
        </authorList>
    </citation>
    <scope>NUCLEOTIDE SEQUENCE [LARGE SCALE GENOMIC DNA]</scope>
    <source>
        <strain evidence="9 10">DSM 25540</strain>
    </source>
</reference>
<keyword evidence="7 8" id="KW-0472">Membrane</keyword>
<evidence type="ECO:0000256" key="3">
    <source>
        <dbReference type="ARBA" id="ARBA00022448"/>
    </source>
</evidence>
<feature type="transmembrane region" description="Helical" evidence="8">
    <location>
        <begin position="204"/>
        <end position="221"/>
    </location>
</feature>
<evidence type="ECO:0000313" key="10">
    <source>
        <dbReference type="Proteomes" id="UP000741863"/>
    </source>
</evidence>
<evidence type="ECO:0000256" key="8">
    <source>
        <dbReference type="SAM" id="Phobius"/>
    </source>
</evidence>
<evidence type="ECO:0000256" key="5">
    <source>
        <dbReference type="ARBA" id="ARBA00022692"/>
    </source>
</evidence>
<comment type="caution">
    <text evidence="9">The sequence shown here is derived from an EMBL/GenBank/DDBJ whole genome shotgun (WGS) entry which is preliminary data.</text>
</comment>
<comment type="subcellular location">
    <subcellularLocation>
        <location evidence="1">Cell membrane</location>
        <topology evidence="1">Multi-pass membrane protein</topology>
    </subcellularLocation>
</comment>
<sequence length="225" mass="24055">MTSYFRYGIIIALPLALAIATYGVSYGVLAIGAGMSYFEAILMSILVFSGSVQLVAVAMIASGASFMNLVIATSLLNLRNLLYGAALSDGFHQLKRSTRFLYAFGINDESFVLSTSKFKEIGPAPRFFLGAAITFYVSWLLSSIVGASLGNVIDPVAYGLDLAFPVTFAALLVQSITNYPAFATMGLAVLLTISLEVLFPTNQFTIIIVGIVAPFLGLFLSRKGR</sequence>
<feature type="transmembrane region" description="Helical" evidence="8">
    <location>
        <begin position="41"/>
        <end position="71"/>
    </location>
</feature>
<comment type="similarity">
    <text evidence="2">Belongs to the AzlC family.</text>
</comment>
<dbReference type="RefSeq" id="WP_204695716.1">
    <property type="nucleotide sequence ID" value="NZ_JAFBEC010000002.1"/>
</dbReference>
<name>A0ABS2P890_9BACL</name>
<keyword evidence="4" id="KW-1003">Cell membrane</keyword>
<feature type="transmembrane region" description="Helical" evidence="8">
    <location>
        <begin position="7"/>
        <end position="29"/>
    </location>
</feature>
<dbReference type="PANTHER" id="PTHR34979">
    <property type="entry name" value="INNER MEMBRANE PROTEIN YGAZ"/>
    <property type="match status" value="1"/>
</dbReference>
<keyword evidence="3" id="KW-0813">Transport</keyword>